<dbReference type="InterPro" id="IPR050588">
    <property type="entry name" value="WNK_Ser-Thr_kinase"/>
</dbReference>
<dbReference type="OrthoDB" id="266718at2759"/>
<reference evidence="2" key="2">
    <citation type="journal article" date="2007" name="Science">
        <title>Draft genome sequence of the sexually transmitted pathogen Trichomonas vaginalis.</title>
        <authorList>
            <person name="Carlton J.M."/>
            <person name="Hirt R.P."/>
            <person name="Silva J.C."/>
            <person name="Delcher A.L."/>
            <person name="Schatz M."/>
            <person name="Zhao Q."/>
            <person name="Wortman J.R."/>
            <person name="Bidwell S.L."/>
            <person name="Alsmark U.C.M."/>
            <person name="Besteiro S."/>
            <person name="Sicheritz-Ponten T."/>
            <person name="Noel C.J."/>
            <person name="Dacks J.B."/>
            <person name="Foster P.G."/>
            <person name="Simillion C."/>
            <person name="Van de Peer Y."/>
            <person name="Miranda-Saavedra D."/>
            <person name="Barton G.J."/>
            <person name="Westrop G.D."/>
            <person name="Mueller S."/>
            <person name="Dessi D."/>
            <person name="Fiori P.L."/>
            <person name="Ren Q."/>
            <person name="Paulsen I."/>
            <person name="Zhang H."/>
            <person name="Bastida-Corcuera F.D."/>
            <person name="Simoes-Barbosa A."/>
            <person name="Brown M.T."/>
            <person name="Hayes R.D."/>
            <person name="Mukherjee M."/>
            <person name="Okumura C.Y."/>
            <person name="Schneider R."/>
            <person name="Smith A.J."/>
            <person name="Vanacova S."/>
            <person name="Villalvazo M."/>
            <person name="Haas B.J."/>
            <person name="Pertea M."/>
            <person name="Feldblyum T.V."/>
            <person name="Utterback T.R."/>
            <person name="Shu C.L."/>
            <person name="Osoegawa K."/>
            <person name="de Jong P.J."/>
            <person name="Hrdy I."/>
            <person name="Horvathova L."/>
            <person name="Zubacova Z."/>
            <person name="Dolezal P."/>
            <person name="Malik S.B."/>
            <person name="Logsdon J.M. Jr."/>
            <person name="Henze K."/>
            <person name="Gupta A."/>
            <person name="Wang C.C."/>
            <person name="Dunne R.L."/>
            <person name="Upcroft J.A."/>
            <person name="Upcroft P."/>
            <person name="White O."/>
            <person name="Salzberg S.L."/>
            <person name="Tang P."/>
            <person name="Chiu C.-H."/>
            <person name="Lee Y.-S."/>
            <person name="Embley T.M."/>
            <person name="Coombs G.H."/>
            <person name="Mottram J.C."/>
            <person name="Tachezy J."/>
            <person name="Fraser-Liggett C.M."/>
            <person name="Johnson P.J."/>
        </authorList>
    </citation>
    <scope>NUCLEOTIDE SEQUENCE [LARGE SCALE GENOMIC DNA]</scope>
    <source>
        <strain evidence="2">G3</strain>
    </source>
</reference>
<dbReference type="InterPro" id="IPR000719">
    <property type="entry name" value="Prot_kinase_dom"/>
</dbReference>
<dbReference type="PROSITE" id="PS50011">
    <property type="entry name" value="PROTEIN_KINASE_DOM"/>
    <property type="match status" value="1"/>
</dbReference>
<dbReference type="VEuPathDB" id="TrichDB:TVAGG3_0553580"/>
<dbReference type="Gene3D" id="1.10.510.10">
    <property type="entry name" value="Transferase(Phosphotransferase) domain 1"/>
    <property type="match status" value="1"/>
</dbReference>
<evidence type="ECO:0000313" key="3">
    <source>
        <dbReference type="Proteomes" id="UP000001542"/>
    </source>
</evidence>
<organism evidence="2 3">
    <name type="scientific">Trichomonas vaginalis (strain ATCC PRA-98 / G3)</name>
    <dbReference type="NCBI Taxonomy" id="412133"/>
    <lineage>
        <taxon>Eukaryota</taxon>
        <taxon>Metamonada</taxon>
        <taxon>Parabasalia</taxon>
        <taxon>Trichomonadida</taxon>
        <taxon>Trichomonadidae</taxon>
        <taxon>Trichomonas</taxon>
    </lineage>
</organism>
<dbReference type="InterPro" id="IPR011009">
    <property type="entry name" value="Kinase-like_dom_sf"/>
</dbReference>
<evidence type="ECO:0000259" key="1">
    <source>
        <dbReference type="PROSITE" id="PS50011"/>
    </source>
</evidence>
<gene>
    <name evidence="2" type="ORF">TVAG_470040</name>
</gene>
<dbReference type="SUPFAM" id="SSF56112">
    <property type="entry name" value="Protein kinase-like (PK-like)"/>
    <property type="match status" value="1"/>
</dbReference>
<dbReference type="Proteomes" id="UP000001542">
    <property type="component" value="Unassembled WGS sequence"/>
</dbReference>
<dbReference type="AlphaFoldDB" id="A2FE11"/>
<dbReference type="PANTHER" id="PTHR13902">
    <property type="entry name" value="SERINE/THREONINE-PROTEIN KINASE WNK WITH NO LYSINE -RELATED"/>
    <property type="match status" value="1"/>
</dbReference>
<name>A2FE11_TRIV3</name>
<keyword evidence="2" id="KW-0418">Kinase</keyword>
<dbReference type="VEuPathDB" id="TrichDB:TVAG_470040"/>
<reference evidence="2" key="1">
    <citation type="submission" date="2006-10" db="EMBL/GenBank/DDBJ databases">
        <authorList>
            <person name="Amadeo P."/>
            <person name="Zhao Q."/>
            <person name="Wortman J."/>
            <person name="Fraser-Liggett C."/>
            <person name="Carlton J."/>
        </authorList>
    </citation>
    <scope>NUCLEOTIDE SEQUENCE</scope>
    <source>
        <strain evidence="2">G3</strain>
    </source>
</reference>
<dbReference type="InParanoid" id="A2FE11"/>
<dbReference type="SMR" id="A2FE11"/>
<feature type="domain" description="Protein kinase" evidence="1">
    <location>
        <begin position="1"/>
        <end position="72"/>
    </location>
</feature>
<dbReference type="STRING" id="5722.A2FE11"/>
<sequence>MVGCLMLTLATGLEPYSSLKTPFLFINALKNEIPPTEIDKIDDPLLQSLVRSCFQPSTKRPTARELLEHPFFHQQFPDNLPLQQDPTFEVLL</sequence>
<keyword evidence="2" id="KW-0808">Transferase</keyword>
<proteinExistence type="predicted"/>
<dbReference type="GO" id="GO:0004672">
    <property type="term" value="F:protein kinase activity"/>
    <property type="evidence" value="ECO:0007669"/>
    <property type="project" value="InterPro"/>
</dbReference>
<protein>
    <submittedName>
        <fullName evidence="2">Serine/threonine-protein kinase, putative</fullName>
    </submittedName>
</protein>
<dbReference type="RefSeq" id="XP_001309769.1">
    <property type="nucleotide sequence ID" value="XM_001309768.1"/>
</dbReference>
<dbReference type="EMBL" id="DS113741">
    <property type="protein sequence ID" value="EAX96839.1"/>
    <property type="molecule type" value="Genomic_DNA"/>
</dbReference>
<keyword evidence="3" id="KW-1185">Reference proteome</keyword>
<dbReference type="KEGG" id="tva:4754615"/>
<evidence type="ECO:0000313" key="2">
    <source>
        <dbReference type="EMBL" id="EAX96839.1"/>
    </source>
</evidence>
<dbReference type="GO" id="GO:0005524">
    <property type="term" value="F:ATP binding"/>
    <property type="evidence" value="ECO:0007669"/>
    <property type="project" value="InterPro"/>
</dbReference>
<accession>A2FE11</accession>